<dbReference type="EMBL" id="JATN01000322">
    <property type="protein sequence ID" value="EUC55922.1"/>
    <property type="molecule type" value="Genomic_DNA"/>
</dbReference>
<comment type="caution">
    <text evidence="1">The sequence shown here is derived from an EMBL/GenBank/DDBJ whole genome shotgun (WGS) entry which is preliminary data.</text>
</comment>
<keyword evidence="1" id="KW-0472">Membrane</keyword>
<reference evidence="2" key="1">
    <citation type="journal article" date="2014" name="Genome Announc.">
        <title>Draft genome sequence of the plant-pathogenic soil fungus Rhizoctonia solani anastomosis group 3 strain Rhs1AP.</title>
        <authorList>
            <person name="Cubeta M.A."/>
            <person name="Thomas E."/>
            <person name="Dean R.A."/>
            <person name="Jabaji S."/>
            <person name="Neate S.M."/>
            <person name="Tavantzis S."/>
            <person name="Toda T."/>
            <person name="Vilgalys R."/>
            <person name="Bharathan N."/>
            <person name="Fedorova-Abrams N."/>
            <person name="Pakala S.B."/>
            <person name="Pakala S.M."/>
            <person name="Zafar N."/>
            <person name="Joardar V."/>
            <person name="Losada L."/>
            <person name="Nierman W.C."/>
        </authorList>
    </citation>
    <scope>NUCLEOTIDE SEQUENCE [LARGE SCALE GENOMIC DNA]</scope>
    <source>
        <strain evidence="2">AG-3</strain>
    </source>
</reference>
<evidence type="ECO:0000313" key="2">
    <source>
        <dbReference type="Proteomes" id="UP000030108"/>
    </source>
</evidence>
<accession>X8J1X1</accession>
<name>X8J1X1_9AGAM</name>
<protein>
    <submittedName>
        <fullName evidence="1">Transmembrane protein, putative</fullName>
    </submittedName>
</protein>
<dbReference type="AlphaFoldDB" id="X8J1X1"/>
<sequence length="238" mass="26275">MSTSAATLQTLLVAVLVENGRIGNNLTEFGIFKIVPSGSNPSNLGYINLAGRFHSRCIKLYRSMNELNARVLAIVPFSVLAATGYTSALAEVLAARDIFPTIRVNTTSTTATSAPFRRKAPTSDDWTRRTNAPDFTHMQRWELQVGIQPILAALERAQVFMGRCIEGLGAAYNAALASAASPGSIPVGPHSEHFRTQREDQRTHWECDACIEWHPISIRQSRRVTWMQVCLAKEGEYV</sequence>
<dbReference type="Proteomes" id="UP000030108">
    <property type="component" value="Unassembled WGS sequence"/>
</dbReference>
<gene>
    <name evidence="1" type="ORF">RSOL_144030</name>
</gene>
<organism evidence="1 2">
    <name type="scientific">Rhizoctonia solani AG-3 Rhs1AP</name>
    <dbReference type="NCBI Taxonomy" id="1086054"/>
    <lineage>
        <taxon>Eukaryota</taxon>
        <taxon>Fungi</taxon>
        <taxon>Dikarya</taxon>
        <taxon>Basidiomycota</taxon>
        <taxon>Agaricomycotina</taxon>
        <taxon>Agaricomycetes</taxon>
        <taxon>Cantharellales</taxon>
        <taxon>Ceratobasidiaceae</taxon>
        <taxon>Rhizoctonia</taxon>
    </lineage>
</organism>
<proteinExistence type="predicted"/>
<evidence type="ECO:0000313" key="1">
    <source>
        <dbReference type="EMBL" id="EUC55922.1"/>
    </source>
</evidence>
<feature type="non-terminal residue" evidence="1">
    <location>
        <position position="238"/>
    </location>
</feature>
<keyword evidence="1" id="KW-0812">Transmembrane</keyword>